<dbReference type="WBParaSite" id="TREG1_8710.1">
    <property type="protein sequence ID" value="TREG1_8710.1"/>
    <property type="gene ID" value="TREG1_8710"/>
</dbReference>
<organism evidence="2 3">
    <name type="scientific">Trichobilharzia regenti</name>
    <name type="common">Nasal bird schistosome</name>
    <dbReference type="NCBI Taxonomy" id="157069"/>
    <lineage>
        <taxon>Eukaryota</taxon>
        <taxon>Metazoa</taxon>
        <taxon>Spiralia</taxon>
        <taxon>Lophotrochozoa</taxon>
        <taxon>Platyhelminthes</taxon>
        <taxon>Trematoda</taxon>
        <taxon>Digenea</taxon>
        <taxon>Strigeidida</taxon>
        <taxon>Schistosomatoidea</taxon>
        <taxon>Schistosomatidae</taxon>
        <taxon>Trichobilharzia</taxon>
    </lineage>
</organism>
<dbReference type="AlphaFoldDB" id="A0AA85KJX5"/>
<dbReference type="Gene3D" id="2.60.120.260">
    <property type="entry name" value="Galactose-binding domain-like"/>
    <property type="match status" value="1"/>
</dbReference>
<reference evidence="3" key="2">
    <citation type="submission" date="2023-11" db="UniProtKB">
        <authorList>
            <consortium name="WormBaseParasite"/>
        </authorList>
    </citation>
    <scope>IDENTIFICATION</scope>
</reference>
<evidence type="ECO:0000259" key="1">
    <source>
        <dbReference type="PROSITE" id="PS50022"/>
    </source>
</evidence>
<accession>A0AA85KJX5</accession>
<name>A0AA85KJX5_TRIRE</name>
<reference evidence="2" key="1">
    <citation type="submission" date="2022-06" db="EMBL/GenBank/DDBJ databases">
        <authorList>
            <person name="Berger JAMES D."/>
            <person name="Berger JAMES D."/>
        </authorList>
    </citation>
    <scope>NUCLEOTIDE SEQUENCE [LARGE SCALE GENOMIC DNA]</scope>
</reference>
<protein>
    <recommendedName>
        <fullName evidence="1">F5/8 type C domain-containing protein</fullName>
    </recommendedName>
</protein>
<dbReference type="Pfam" id="PF00754">
    <property type="entry name" value="F5_F8_type_C"/>
    <property type="match status" value="1"/>
</dbReference>
<sequence length="134" mass="15765">MLDCVKRFSVSSTLNNNYKDFGKGHLFDKNPETCWNSDHGSPQWIHLELHEVHRLTTFRIQFQGGFSSTEVIIEGWDGDEKDKYTFLVYPEDNSSLQSFNVQLPRKCCNYRFVFNKSSDLYGRIIIYHLEPAFE</sequence>
<dbReference type="InterPro" id="IPR000421">
    <property type="entry name" value="FA58C"/>
</dbReference>
<keyword evidence="2" id="KW-1185">Reference proteome</keyword>
<dbReference type="Proteomes" id="UP000050795">
    <property type="component" value="Unassembled WGS sequence"/>
</dbReference>
<proteinExistence type="predicted"/>
<feature type="domain" description="F5/8 type C" evidence="1">
    <location>
        <begin position="1"/>
        <end position="61"/>
    </location>
</feature>
<dbReference type="PROSITE" id="PS50022">
    <property type="entry name" value="FA58C_3"/>
    <property type="match status" value="1"/>
</dbReference>
<evidence type="ECO:0000313" key="2">
    <source>
        <dbReference type="Proteomes" id="UP000050795"/>
    </source>
</evidence>
<dbReference type="InterPro" id="IPR008979">
    <property type="entry name" value="Galactose-bd-like_sf"/>
</dbReference>
<dbReference type="SUPFAM" id="SSF49785">
    <property type="entry name" value="Galactose-binding domain-like"/>
    <property type="match status" value="1"/>
</dbReference>
<evidence type="ECO:0000313" key="3">
    <source>
        <dbReference type="WBParaSite" id="TREG1_8710.1"/>
    </source>
</evidence>